<dbReference type="EMBL" id="BAAANJ010000004">
    <property type="protein sequence ID" value="GAA1807650.1"/>
    <property type="molecule type" value="Genomic_DNA"/>
</dbReference>
<keyword evidence="2" id="KW-0472">Membrane</keyword>
<evidence type="ECO:0000256" key="1">
    <source>
        <dbReference type="SAM" id="MobiDB-lite"/>
    </source>
</evidence>
<feature type="compositionally biased region" description="Pro residues" evidence="1">
    <location>
        <begin position="112"/>
        <end position="123"/>
    </location>
</feature>
<feature type="compositionally biased region" description="Low complexity" evidence="1">
    <location>
        <begin position="156"/>
        <end position="165"/>
    </location>
</feature>
<feature type="transmembrane region" description="Helical" evidence="2">
    <location>
        <begin position="27"/>
        <end position="49"/>
    </location>
</feature>
<accession>A0ABN2M5U2</accession>
<feature type="compositionally biased region" description="Pro residues" evidence="1">
    <location>
        <begin position="137"/>
        <end position="155"/>
    </location>
</feature>
<dbReference type="Proteomes" id="UP001500002">
    <property type="component" value="Unassembled WGS sequence"/>
</dbReference>
<feature type="region of interest" description="Disordered" evidence="1">
    <location>
        <begin position="82"/>
        <end position="180"/>
    </location>
</feature>
<protein>
    <submittedName>
        <fullName evidence="3">Uncharacterized protein</fullName>
    </submittedName>
</protein>
<comment type="caution">
    <text evidence="3">The sequence shown here is derived from an EMBL/GenBank/DDBJ whole genome shotgun (WGS) entry which is preliminary data.</text>
</comment>
<gene>
    <name evidence="3" type="ORF">GCM10009749_15040</name>
</gene>
<keyword evidence="4" id="KW-1185">Reference proteome</keyword>
<feature type="transmembrane region" description="Helical" evidence="2">
    <location>
        <begin position="55"/>
        <end position="76"/>
    </location>
</feature>
<evidence type="ECO:0000313" key="3">
    <source>
        <dbReference type="EMBL" id="GAA1807650.1"/>
    </source>
</evidence>
<feature type="compositionally biased region" description="Polar residues" evidence="1">
    <location>
        <begin position="82"/>
        <end position="92"/>
    </location>
</feature>
<keyword evidence="2" id="KW-1133">Transmembrane helix</keyword>
<evidence type="ECO:0000256" key="2">
    <source>
        <dbReference type="SAM" id="Phobius"/>
    </source>
</evidence>
<evidence type="ECO:0000313" key="4">
    <source>
        <dbReference type="Proteomes" id="UP001500002"/>
    </source>
</evidence>
<name>A0ABN2M5U2_9MICO</name>
<dbReference type="RefSeq" id="WP_344295043.1">
    <property type="nucleotide sequence ID" value="NZ_BAAANJ010000004.1"/>
</dbReference>
<proteinExistence type="predicted"/>
<sequence>MTGIDDNEIDEDTLPTRGRRAAPKSRFTLLFAALLDPAAPLVARVAAWLSAHRLGALLTVSVIVAVIAIGSGAALMRTVSETAFSEDSQTSVRDGRAAPEPGGTESDGPSGPILPTPAPPLRVPEPTTGPSETAAPTPEPGDLPEPTTEPEPSDTPEPSTDHPGNNGKGKGTPGGPKKPD</sequence>
<reference evidence="3 4" key="1">
    <citation type="journal article" date="2019" name="Int. J. Syst. Evol. Microbiol.">
        <title>The Global Catalogue of Microorganisms (GCM) 10K type strain sequencing project: providing services to taxonomists for standard genome sequencing and annotation.</title>
        <authorList>
            <consortium name="The Broad Institute Genomics Platform"/>
            <consortium name="The Broad Institute Genome Sequencing Center for Infectious Disease"/>
            <person name="Wu L."/>
            <person name="Ma J."/>
        </authorList>
    </citation>
    <scope>NUCLEOTIDE SEQUENCE [LARGE SCALE GENOMIC DNA]</scope>
    <source>
        <strain evidence="3 4">JCM 14322</strain>
    </source>
</reference>
<keyword evidence="2" id="KW-0812">Transmembrane</keyword>
<organism evidence="3 4">
    <name type="scientific">Agromyces neolithicus</name>
    <dbReference type="NCBI Taxonomy" id="269420"/>
    <lineage>
        <taxon>Bacteria</taxon>
        <taxon>Bacillati</taxon>
        <taxon>Actinomycetota</taxon>
        <taxon>Actinomycetes</taxon>
        <taxon>Micrococcales</taxon>
        <taxon>Microbacteriaceae</taxon>
        <taxon>Agromyces</taxon>
    </lineage>
</organism>